<reference evidence="1" key="1">
    <citation type="submission" date="2020-08" db="EMBL/GenBank/DDBJ databases">
        <title>Genome public.</title>
        <authorList>
            <person name="Liu C."/>
            <person name="Sun Q."/>
        </authorList>
    </citation>
    <scope>NUCLEOTIDE SEQUENCE</scope>
    <source>
        <strain evidence="1">BX21</strain>
    </source>
</reference>
<sequence>MYRDYPEIYYRVYPKIIQTINSHLGEDYSIDNISEDELDAMIDEVFYKTAKECPELYQDPSERKGKGRIRSAQRPFYGRGRITRDLIAIFLISELLRRNNYGQYPFNPYYYPL</sequence>
<evidence type="ECO:0000313" key="2">
    <source>
        <dbReference type="Proteomes" id="UP000601171"/>
    </source>
</evidence>
<name>A0A926EUH6_9FIRM</name>
<dbReference type="AlphaFoldDB" id="A0A926EUH6"/>
<comment type="caution">
    <text evidence="1">The sequence shown here is derived from an EMBL/GenBank/DDBJ whole genome shotgun (WGS) entry which is preliminary data.</text>
</comment>
<accession>A0A926EUH6</accession>
<organism evidence="1 2">
    <name type="scientific">Paratissierella segnis</name>
    <dbReference type="NCBI Taxonomy" id="2763679"/>
    <lineage>
        <taxon>Bacteria</taxon>
        <taxon>Bacillati</taxon>
        <taxon>Bacillota</taxon>
        <taxon>Tissierellia</taxon>
        <taxon>Tissierellales</taxon>
        <taxon>Tissierellaceae</taxon>
        <taxon>Paratissierella</taxon>
    </lineage>
</organism>
<protein>
    <submittedName>
        <fullName evidence="1">Uncharacterized protein</fullName>
    </submittedName>
</protein>
<evidence type="ECO:0000313" key="1">
    <source>
        <dbReference type="EMBL" id="MBC8588740.1"/>
    </source>
</evidence>
<gene>
    <name evidence="1" type="ORF">H8707_10980</name>
</gene>
<dbReference type="RefSeq" id="WP_262430194.1">
    <property type="nucleotide sequence ID" value="NZ_JACRTG010000026.1"/>
</dbReference>
<dbReference type="Proteomes" id="UP000601171">
    <property type="component" value="Unassembled WGS sequence"/>
</dbReference>
<proteinExistence type="predicted"/>
<keyword evidence="2" id="KW-1185">Reference proteome</keyword>
<dbReference type="EMBL" id="JACRTG010000026">
    <property type="protein sequence ID" value="MBC8588740.1"/>
    <property type="molecule type" value="Genomic_DNA"/>
</dbReference>